<dbReference type="SUPFAM" id="SSF88645">
    <property type="entry name" value="ssDNA viruses"/>
    <property type="match status" value="1"/>
</dbReference>
<sequence>MRVGGGDVPRLGDLVVTDLQGRVAGSDGEAFVDTLDDSKRLLALVMSSRPYTRGMCEGVEHVVRSMRPGGKRWVVVPPGLAFGDGGADFGEEHVQIPPGASGCHGSQTAATGGFGAEVRVFLGFAIGSVLRPLVAAGLAACGRADGRRACGRAVRGVRGGIAACGLEGGRAGWRA</sequence>
<dbReference type="AlphaFoldDB" id="A0A3L6ESW9"/>
<dbReference type="PANTHER" id="PTHR47598">
    <property type="entry name" value="PEPTIDYL-PROLYL CIS-TRANS ISOMERASE FKBP17-2, CHLOROPLASTIC"/>
    <property type="match status" value="1"/>
</dbReference>
<organism evidence="3">
    <name type="scientific">Zea mays</name>
    <name type="common">Maize</name>
    <dbReference type="NCBI Taxonomy" id="4577"/>
    <lineage>
        <taxon>Eukaryota</taxon>
        <taxon>Viridiplantae</taxon>
        <taxon>Streptophyta</taxon>
        <taxon>Embryophyta</taxon>
        <taxon>Tracheophyta</taxon>
        <taxon>Spermatophyta</taxon>
        <taxon>Magnoliopsida</taxon>
        <taxon>Liliopsida</taxon>
        <taxon>Poales</taxon>
        <taxon>Poaceae</taxon>
        <taxon>PACMAD clade</taxon>
        <taxon>Panicoideae</taxon>
        <taxon>Andropogonodae</taxon>
        <taxon>Andropogoneae</taxon>
        <taxon>Tripsacinae</taxon>
        <taxon>Zea</taxon>
    </lineage>
</organism>
<comment type="caution">
    <text evidence="3">The sequence shown here is derived from an EMBL/GenBank/DDBJ whole genome shotgun (WGS) entry which is preliminary data.</text>
</comment>
<proteinExistence type="predicted"/>
<dbReference type="PANTHER" id="PTHR47598:SF1">
    <property type="entry name" value="PEPTIDYL-PROLYL CIS-TRANS ISOMERASE FKBP17-2, CHLOROPLASTIC"/>
    <property type="match status" value="1"/>
</dbReference>
<dbReference type="GO" id="GO:0003755">
    <property type="term" value="F:peptidyl-prolyl cis-trans isomerase activity"/>
    <property type="evidence" value="ECO:0007669"/>
    <property type="project" value="UniProtKB-KW"/>
</dbReference>
<accession>A0A3L6ESW9</accession>
<gene>
    <name evidence="3" type="primary">FKBP17-2_3</name>
    <name evidence="3" type="ORF">Zm00014a_004169</name>
</gene>
<keyword evidence="1" id="KW-0697">Rotamase</keyword>
<feature type="domain" description="PPIase FKBP-type" evidence="2">
    <location>
        <begin position="12"/>
        <end position="101"/>
    </location>
</feature>
<keyword evidence="1 3" id="KW-0413">Isomerase</keyword>
<protein>
    <recommendedName>
        <fullName evidence="1">peptidylprolyl isomerase</fullName>
        <ecNumber evidence="1">5.2.1.8</ecNumber>
    </recommendedName>
</protein>
<dbReference type="InterPro" id="IPR046357">
    <property type="entry name" value="PPIase_dom_sf"/>
</dbReference>
<comment type="catalytic activity">
    <reaction evidence="1">
        <text>[protein]-peptidylproline (omega=180) = [protein]-peptidylproline (omega=0)</text>
        <dbReference type="Rhea" id="RHEA:16237"/>
        <dbReference type="Rhea" id="RHEA-COMP:10747"/>
        <dbReference type="Rhea" id="RHEA-COMP:10748"/>
        <dbReference type="ChEBI" id="CHEBI:83833"/>
        <dbReference type="ChEBI" id="CHEBI:83834"/>
        <dbReference type="EC" id="5.2.1.8"/>
    </reaction>
</comment>
<dbReference type="Gene3D" id="3.10.50.40">
    <property type="match status" value="1"/>
</dbReference>
<dbReference type="PROSITE" id="PS50059">
    <property type="entry name" value="FKBP_PPIASE"/>
    <property type="match status" value="1"/>
</dbReference>
<reference evidence="3" key="1">
    <citation type="journal article" date="2018" name="Nat. Genet.">
        <title>Extensive intraspecific gene order and gene structural variations between Mo17 and other maize genomes.</title>
        <authorList>
            <person name="Sun S."/>
            <person name="Zhou Y."/>
            <person name="Chen J."/>
            <person name="Shi J."/>
            <person name="Zhao H."/>
            <person name="Zhao H."/>
            <person name="Song W."/>
            <person name="Zhang M."/>
            <person name="Cui Y."/>
            <person name="Dong X."/>
            <person name="Liu H."/>
            <person name="Ma X."/>
            <person name="Jiao Y."/>
            <person name="Wang B."/>
            <person name="Wei X."/>
            <person name="Stein J.C."/>
            <person name="Glaubitz J.C."/>
            <person name="Lu F."/>
            <person name="Yu G."/>
            <person name="Liang C."/>
            <person name="Fengler K."/>
            <person name="Li B."/>
            <person name="Rafalski A."/>
            <person name="Schnable P.S."/>
            <person name="Ware D.H."/>
            <person name="Buckler E.S."/>
            <person name="Lai J."/>
        </authorList>
    </citation>
    <scope>NUCLEOTIDE SEQUENCE [LARGE SCALE GENOMIC DNA]</scope>
    <source>
        <tissue evidence="3">Seedling</tissue>
    </source>
</reference>
<evidence type="ECO:0000313" key="3">
    <source>
        <dbReference type="EMBL" id="PWZ22417.1"/>
    </source>
</evidence>
<dbReference type="Proteomes" id="UP000251960">
    <property type="component" value="Chromosome 5"/>
</dbReference>
<dbReference type="EMBL" id="NCVQ01000006">
    <property type="protein sequence ID" value="PWZ22417.1"/>
    <property type="molecule type" value="Genomic_DNA"/>
</dbReference>
<evidence type="ECO:0000259" key="2">
    <source>
        <dbReference type="PROSITE" id="PS50059"/>
    </source>
</evidence>
<name>A0A3L6ESW9_MAIZE</name>
<dbReference type="EC" id="5.2.1.8" evidence="1"/>
<evidence type="ECO:0000256" key="1">
    <source>
        <dbReference type="PROSITE-ProRule" id="PRU00277"/>
    </source>
</evidence>
<dbReference type="Pfam" id="PF00254">
    <property type="entry name" value="FKBP_C"/>
    <property type="match status" value="1"/>
</dbReference>
<dbReference type="InterPro" id="IPR053111">
    <property type="entry name" value="Chloro_FKBP-type_PPIase"/>
</dbReference>
<dbReference type="InterPro" id="IPR016184">
    <property type="entry name" value="Capsid/spike_ssDNA_virus"/>
</dbReference>
<dbReference type="InterPro" id="IPR001179">
    <property type="entry name" value="PPIase_FKBP_dom"/>
</dbReference>